<evidence type="ECO:0000256" key="1">
    <source>
        <dbReference type="SAM" id="MobiDB-lite"/>
    </source>
</evidence>
<accession>D1CSJ7</accession>
<evidence type="ECO:0000259" key="2">
    <source>
        <dbReference type="PROSITE" id="PS50931"/>
    </source>
</evidence>
<dbReference type="GO" id="GO:0003700">
    <property type="term" value="F:DNA-binding transcription factor activity"/>
    <property type="evidence" value="ECO:0007669"/>
    <property type="project" value="InterPro"/>
</dbReference>
<feature type="region of interest" description="Disordered" evidence="1">
    <location>
        <begin position="1"/>
        <end position="58"/>
    </location>
</feature>
<dbReference type="EMBL" id="DQ403325">
    <property type="protein sequence ID" value="ABD74801.1"/>
    <property type="molecule type" value="Genomic_DNA"/>
</dbReference>
<feature type="non-terminal residue" evidence="3">
    <location>
        <position position="1"/>
    </location>
</feature>
<feature type="non-terminal residue" evidence="3">
    <location>
        <position position="119"/>
    </location>
</feature>
<protein>
    <submittedName>
        <fullName evidence="3">Transcriptional regulator</fullName>
    </submittedName>
</protein>
<feature type="domain" description="HTH lysR-type" evidence="2">
    <location>
        <begin position="86"/>
        <end position="119"/>
    </location>
</feature>
<dbReference type="AlphaFoldDB" id="D1CSJ7"/>
<feature type="compositionally biased region" description="Basic residues" evidence="1">
    <location>
        <begin position="1"/>
        <end position="20"/>
    </location>
</feature>
<name>D1CSJ7_9HYPH</name>
<sequence length="119" mass="12969">SSRRCSAISHRRKSFPKRAPQRTAAIGRKKSLIGPSPPAAIQGTSIKEPDDLNPSQSDALRSLATRPIPAQEIVLKKPANLAVNRLKFKQLSLVMTLVATRNLHRAAEQLNLSQQGATK</sequence>
<dbReference type="PROSITE" id="PS50931">
    <property type="entry name" value="HTH_LYSR"/>
    <property type="match status" value="1"/>
</dbReference>
<dbReference type="InterPro" id="IPR000847">
    <property type="entry name" value="LysR_HTH_N"/>
</dbReference>
<reference evidence="3" key="1">
    <citation type="submission" date="2006-02" db="EMBL/GenBank/DDBJ databases">
        <title>Sampling the accessory genome of the Sinorhizobium genus by suppressive subtractive hybridization.</title>
        <authorList>
            <person name="Moulin L."/>
            <person name="Ghazoui Z."/>
            <person name="Young P."/>
        </authorList>
    </citation>
    <scope>NUCLEOTIDE SEQUENCE</scope>
    <source>
        <strain evidence="3">LMG14919</strain>
    </source>
</reference>
<evidence type="ECO:0000313" key="3">
    <source>
        <dbReference type="EMBL" id="ABD74801.1"/>
    </source>
</evidence>
<proteinExistence type="predicted"/>
<organism evidence="3">
    <name type="scientific">Sinorhizobium arboris</name>
    <dbReference type="NCBI Taxonomy" id="76745"/>
    <lineage>
        <taxon>Bacteria</taxon>
        <taxon>Pseudomonadati</taxon>
        <taxon>Pseudomonadota</taxon>
        <taxon>Alphaproteobacteria</taxon>
        <taxon>Hyphomicrobiales</taxon>
        <taxon>Rhizobiaceae</taxon>
        <taxon>Sinorhizobium/Ensifer group</taxon>
        <taxon>Sinorhizobium</taxon>
    </lineage>
</organism>